<evidence type="ECO:0000313" key="1">
    <source>
        <dbReference type="EMBL" id="KEQ90930.1"/>
    </source>
</evidence>
<gene>
    <name evidence="1" type="ORF">AUEXF2481DRAFT_526435</name>
</gene>
<dbReference type="EMBL" id="KL584784">
    <property type="protein sequence ID" value="KEQ90930.1"/>
    <property type="molecule type" value="Genomic_DNA"/>
</dbReference>
<proteinExistence type="predicted"/>
<dbReference type="Proteomes" id="UP000030641">
    <property type="component" value="Unassembled WGS sequence"/>
</dbReference>
<organism evidence="1 2">
    <name type="scientific">Aureobasidium subglaciale (strain EXF-2481)</name>
    <name type="common">Aureobasidium pullulans var. subglaciale</name>
    <dbReference type="NCBI Taxonomy" id="1043005"/>
    <lineage>
        <taxon>Eukaryota</taxon>
        <taxon>Fungi</taxon>
        <taxon>Dikarya</taxon>
        <taxon>Ascomycota</taxon>
        <taxon>Pezizomycotina</taxon>
        <taxon>Dothideomycetes</taxon>
        <taxon>Dothideomycetidae</taxon>
        <taxon>Dothideales</taxon>
        <taxon>Saccotheciaceae</taxon>
        <taxon>Aureobasidium</taxon>
    </lineage>
</organism>
<dbReference type="RefSeq" id="XP_013339428.1">
    <property type="nucleotide sequence ID" value="XM_013483974.1"/>
</dbReference>
<reference evidence="1 2" key="1">
    <citation type="journal article" date="2014" name="BMC Genomics">
        <title>Genome sequencing of four Aureobasidium pullulans varieties: biotechnological potential, stress tolerance, and description of new species.</title>
        <authorList>
            <person name="Gostin Ar C."/>
            <person name="Ohm R.A."/>
            <person name="Kogej T."/>
            <person name="Sonjak S."/>
            <person name="Turk M."/>
            <person name="Zajc J."/>
            <person name="Zalar P."/>
            <person name="Grube M."/>
            <person name="Sun H."/>
            <person name="Han J."/>
            <person name="Sharma A."/>
            <person name="Chiniquy J."/>
            <person name="Ngan C.Y."/>
            <person name="Lipzen A."/>
            <person name="Barry K."/>
            <person name="Grigoriev I.V."/>
            <person name="Gunde-Cimerman N."/>
        </authorList>
    </citation>
    <scope>NUCLEOTIDE SEQUENCE [LARGE SCALE GENOMIC DNA]</scope>
    <source>
        <strain evidence="1 2">EXF-2481</strain>
    </source>
</reference>
<accession>A0A074XZM3</accession>
<dbReference type="HOGENOM" id="CLU_1626715_0_0_1"/>
<dbReference type="InParanoid" id="A0A074XZM3"/>
<sequence length="163" mass="18889">MDELVDRAVPEAIVYTHDRFSLQKWVKVNARLEYTADISAGKFQTLLRETPRFNFCIHVDADVLEAVIRRGPSLNETIATVDGDERLKEGYVNLTRADKNWSWDEYDTATFNRRDEGYEEDQNPLDENEEEIEGCKLYDAGWMRVSTEGLMPRTYGNLIDIDS</sequence>
<dbReference type="GeneID" id="25368812"/>
<dbReference type="OrthoDB" id="3928094at2759"/>
<keyword evidence="2" id="KW-1185">Reference proteome</keyword>
<dbReference type="AlphaFoldDB" id="A0A074XZM3"/>
<name>A0A074XZM3_AURSE</name>
<protein>
    <submittedName>
        <fullName evidence="1">Uncharacterized protein</fullName>
    </submittedName>
</protein>
<evidence type="ECO:0000313" key="2">
    <source>
        <dbReference type="Proteomes" id="UP000030641"/>
    </source>
</evidence>